<feature type="domain" description="NmrA-like" evidence="4">
    <location>
        <begin position="5"/>
        <end position="283"/>
    </location>
</feature>
<dbReference type="PANTHER" id="PTHR42748:SF7">
    <property type="entry name" value="NMRA LIKE REDOX SENSOR 1-RELATED"/>
    <property type="match status" value="1"/>
</dbReference>
<dbReference type="SUPFAM" id="SSF51735">
    <property type="entry name" value="NAD(P)-binding Rossmann-fold domains"/>
    <property type="match status" value="1"/>
</dbReference>
<sequence>MSGRKVVVVFGATGMQGGSVARALARSGQFTVRGVTRDLESKRAQDLVADGVDLMNYDLNERSGLQLILNGAYACFVNTATDFFDPNCLDTEIAQGCLIADYCKSEGVRHVVFSSQLHSVRVCSIMARHLVAKAEIEQYMRELALPLTCLIMPVYYQDLCHIFRPRTTDGRNYDIEIPMGQTPLDMMSVDDVGGIVVSVLLNRDFYLDKTVSVCGDKITVREMALALSKYLRPKVFKDKQLTVYEFNQRRCQDLPGATDWANMFQFFMRVDQRYNLSESKKLNPAVRSFEQWVEQNAAMLNEII</sequence>
<dbReference type="GeneID" id="101846306"/>
<evidence type="ECO:0000313" key="6">
    <source>
        <dbReference type="RefSeq" id="XP_012943193.1"/>
    </source>
</evidence>
<name>A0ABM1A951_APLCA</name>
<proteinExistence type="inferred from homology"/>
<evidence type="ECO:0000256" key="1">
    <source>
        <dbReference type="ARBA" id="ARBA00006328"/>
    </source>
</evidence>
<dbReference type="Gene3D" id="3.40.50.720">
    <property type="entry name" value="NAD(P)-binding Rossmann-like Domain"/>
    <property type="match status" value="1"/>
</dbReference>
<comment type="similarity">
    <text evidence="1">Belongs to the NmrA-type oxidoreductase family.</text>
</comment>
<reference evidence="6" key="1">
    <citation type="submission" date="2025-08" db="UniProtKB">
        <authorList>
            <consortium name="RefSeq"/>
        </authorList>
    </citation>
    <scope>IDENTIFICATION</scope>
</reference>
<dbReference type="InterPro" id="IPR051164">
    <property type="entry name" value="NmrA-like_oxidored"/>
</dbReference>
<evidence type="ECO:0000256" key="3">
    <source>
        <dbReference type="ARBA" id="ARBA00040296"/>
    </source>
</evidence>
<evidence type="ECO:0000313" key="5">
    <source>
        <dbReference type="Proteomes" id="UP000694888"/>
    </source>
</evidence>
<organism evidence="5 6">
    <name type="scientific">Aplysia californica</name>
    <name type="common">California sea hare</name>
    <dbReference type="NCBI Taxonomy" id="6500"/>
    <lineage>
        <taxon>Eukaryota</taxon>
        <taxon>Metazoa</taxon>
        <taxon>Spiralia</taxon>
        <taxon>Lophotrochozoa</taxon>
        <taxon>Mollusca</taxon>
        <taxon>Gastropoda</taxon>
        <taxon>Heterobranchia</taxon>
        <taxon>Euthyneura</taxon>
        <taxon>Tectipleura</taxon>
        <taxon>Aplysiida</taxon>
        <taxon>Aplysioidea</taxon>
        <taxon>Aplysiidae</taxon>
        <taxon>Aplysia</taxon>
    </lineage>
</organism>
<dbReference type="RefSeq" id="XP_012943193.1">
    <property type="nucleotide sequence ID" value="XM_013087739.2"/>
</dbReference>
<dbReference type="InterPro" id="IPR008030">
    <property type="entry name" value="NmrA-like"/>
</dbReference>
<dbReference type="CDD" id="cd05251">
    <property type="entry name" value="NmrA_like_SDR_a"/>
    <property type="match status" value="1"/>
</dbReference>
<protein>
    <recommendedName>
        <fullName evidence="3">NmrA-like family domain-containing protein 1</fullName>
    </recommendedName>
</protein>
<evidence type="ECO:0000256" key="2">
    <source>
        <dbReference type="ARBA" id="ARBA00022857"/>
    </source>
</evidence>
<dbReference type="InterPro" id="IPR036291">
    <property type="entry name" value="NAD(P)-bd_dom_sf"/>
</dbReference>
<dbReference type="Proteomes" id="UP000694888">
    <property type="component" value="Unplaced"/>
</dbReference>
<dbReference type="Pfam" id="PF05368">
    <property type="entry name" value="NmrA"/>
    <property type="match status" value="1"/>
</dbReference>
<keyword evidence="2" id="KW-0521">NADP</keyword>
<gene>
    <name evidence="6" type="primary">LOC101846306</name>
</gene>
<dbReference type="Gene3D" id="3.90.25.10">
    <property type="entry name" value="UDP-galactose 4-epimerase, domain 1"/>
    <property type="match status" value="1"/>
</dbReference>
<dbReference type="PANTHER" id="PTHR42748">
    <property type="entry name" value="NITROGEN METABOLITE REPRESSION PROTEIN NMRA FAMILY MEMBER"/>
    <property type="match status" value="1"/>
</dbReference>
<accession>A0ABM1A951</accession>
<keyword evidence="5" id="KW-1185">Reference proteome</keyword>
<evidence type="ECO:0000259" key="4">
    <source>
        <dbReference type="Pfam" id="PF05368"/>
    </source>
</evidence>